<gene>
    <name evidence="2" type="ORF">LSP00402_LOCUS5714</name>
</gene>
<name>A0A7S2TKF4_9EUKA</name>
<accession>A0A7S2TKF4</accession>
<evidence type="ECO:0000256" key="1">
    <source>
        <dbReference type="SAM" id="MobiDB-lite"/>
    </source>
</evidence>
<dbReference type="AlphaFoldDB" id="A0A7S2TKF4"/>
<reference evidence="2" key="1">
    <citation type="submission" date="2021-01" db="EMBL/GenBank/DDBJ databases">
        <authorList>
            <person name="Corre E."/>
            <person name="Pelletier E."/>
            <person name="Niang G."/>
            <person name="Scheremetjew M."/>
            <person name="Finn R."/>
            <person name="Kale V."/>
            <person name="Holt S."/>
            <person name="Cochrane G."/>
            <person name="Meng A."/>
            <person name="Brown T."/>
            <person name="Cohen L."/>
        </authorList>
    </citation>
    <scope>NUCLEOTIDE SEQUENCE</scope>
    <source>
        <strain evidence="2">CCMP622</strain>
    </source>
</reference>
<protein>
    <submittedName>
        <fullName evidence="2">Uncharacterized protein</fullName>
    </submittedName>
</protein>
<feature type="region of interest" description="Disordered" evidence="1">
    <location>
        <begin position="165"/>
        <end position="197"/>
    </location>
</feature>
<proteinExistence type="predicted"/>
<sequence length="197" mass="22541">MKKRSLLWALHELLLESMSKRAKEVSQALSRDHLKEATETAIRHFHETIPVSRPMRCELLPSTLARYWVEKWNCRISEEALCILYDDASLPPFDDKTKLRISAMSPNWTDPSKPKEKSLNVSSLPVERFKLVRSRMAQSDIDRIRITACKKCGVDPKKLNKKLHGKGEVKANETTNKAAVIQENAPISPRMNSKSTF</sequence>
<organism evidence="2">
    <name type="scientific">Lotharella oceanica</name>
    <dbReference type="NCBI Taxonomy" id="641309"/>
    <lineage>
        <taxon>Eukaryota</taxon>
        <taxon>Sar</taxon>
        <taxon>Rhizaria</taxon>
        <taxon>Cercozoa</taxon>
        <taxon>Chlorarachniophyceae</taxon>
        <taxon>Lotharella</taxon>
    </lineage>
</organism>
<dbReference type="EMBL" id="HBHP01009181">
    <property type="protein sequence ID" value="CAD9755443.1"/>
    <property type="molecule type" value="Transcribed_RNA"/>
</dbReference>
<evidence type="ECO:0000313" key="2">
    <source>
        <dbReference type="EMBL" id="CAD9755443.1"/>
    </source>
</evidence>